<evidence type="ECO:0000313" key="1">
    <source>
        <dbReference type="EMBL" id="MPC66551.1"/>
    </source>
</evidence>
<sequence>MGRKKLGKCVAEELSVNRLSIYRLKMEAAKLGPNTIPARKPGSGGKRKTTPKTDCILKCEVKKNPSITAAE</sequence>
<comment type="caution">
    <text evidence="1">The sequence shown here is derived from an EMBL/GenBank/DDBJ whole genome shotgun (WGS) entry which is preliminary data.</text>
</comment>
<gene>
    <name evidence="1" type="ORF">E2C01_060700</name>
</gene>
<protein>
    <submittedName>
        <fullName evidence="1">Uncharacterized protein</fullName>
    </submittedName>
</protein>
<dbReference type="Proteomes" id="UP000324222">
    <property type="component" value="Unassembled WGS sequence"/>
</dbReference>
<evidence type="ECO:0000313" key="2">
    <source>
        <dbReference type="Proteomes" id="UP000324222"/>
    </source>
</evidence>
<organism evidence="1 2">
    <name type="scientific">Portunus trituberculatus</name>
    <name type="common">Swimming crab</name>
    <name type="synonym">Neptunus trituberculatus</name>
    <dbReference type="NCBI Taxonomy" id="210409"/>
    <lineage>
        <taxon>Eukaryota</taxon>
        <taxon>Metazoa</taxon>
        <taxon>Ecdysozoa</taxon>
        <taxon>Arthropoda</taxon>
        <taxon>Crustacea</taxon>
        <taxon>Multicrustacea</taxon>
        <taxon>Malacostraca</taxon>
        <taxon>Eumalacostraca</taxon>
        <taxon>Eucarida</taxon>
        <taxon>Decapoda</taxon>
        <taxon>Pleocyemata</taxon>
        <taxon>Brachyura</taxon>
        <taxon>Eubrachyura</taxon>
        <taxon>Portunoidea</taxon>
        <taxon>Portunidae</taxon>
        <taxon>Portuninae</taxon>
        <taxon>Portunus</taxon>
    </lineage>
</organism>
<keyword evidence="2" id="KW-1185">Reference proteome</keyword>
<dbReference type="EMBL" id="VSRR010024914">
    <property type="protein sequence ID" value="MPC66551.1"/>
    <property type="molecule type" value="Genomic_DNA"/>
</dbReference>
<dbReference type="AlphaFoldDB" id="A0A5B7H1W9"/>
<name>A0A5B7H1W9_PORTR</name>
<proteinExistence type="predicted"/>
<accession>A0A5B7H1W9</accession>
<reference evidence="1 2" key="1">
    <citation type="submission" date="2019-05" db="EMBL/GenBank/DDBJ databases">
        <title>Another draft genome of Portunus trituberculatus and its Hox gene families provides insights of decapod evolution.</title>
        <authorList>
            <person name="Jeong J.-H."/>
            <person name="Song I."/>
            <person name="Kim S."/>
            <person name="Choi T."/>
            <person name="Kim D."/>
            <person name="Ryu S."/>
            <person name="Kim W."/>
        </authorList>
    </citation>
    <scope>NUCLEOTIDE SEQUENCE [LARGE SCALE GENOMIC DNA]</scope>
    <source>
        <tissue evidence="1">Muscle</tissue>
    </source>
</reference>